<comment type="similarity">
    <text evidence="5">Belongs to the SMCR8 family.</text>
</comment>
<feature type="domain" description="UDENN FLCN/SMCR8-type" evidence="7">
    <location>
        <begin position="25"/>
        <end position="481"/>
    </location>
</feature>
<keyword evidence="6" id="KW-0472">Membrane</keyword>
<dbReference type="GO" id="GO:0005737">
    <property type="term" value="C:cytoplasm"/>
    <property type="evidence" value="ECO:0007669"/>
    <property type="project" value="UniProtKB-SubCell"/>
</dbReference>
<keyword evidence="4" id="KW-0072">Autophagy</keyword>
<evidence type="ECO:0000313" key="8">
    <source>
        <dbReference type="EMBL" id="CAI5445377.1"/>
    </source>
</evidence>
<evidence type="ECO:0000256" key="4">
    <source>
        <dbReference type="ARBA" id="ARBA00023006"/>
    </source>
</evidence>
<dbReference type="GO" id="GO:0006914">
    <property type="term" value="P:autophagy"/>
    <property type="evidence" value="ECO:0007669"/>
    <property type="project" value="UniProtKB-KW"/>
</dbReference>
<dbReference type="PANTHER" id="PTHR31334">
    <property type="entry name" value="SMITH-MAGENIS SYNDROME REGION GENE 8 PROTEIN"/>
    <property type="match status" value="1"/>
</dbReference>
<reference evidence="8" key="1">
    <citation type="submission" date="2022-11" db="EMBL/GenBank/DDBJ databases">
        <authorList>
            <person name="Kikuchi T."/>
        </authorList>
    </citation>
    <scope>NUCLEOTIDE SEQUENCE</scope>
    <source>
        <strain evidence="8">PS1010</strain>
    </source>
</reference>
<keyword evidence="3" id="KW-0344">Guanine-nucleotide releasing factor</keyword>
<dbReference type="PANTHER" id="PTHR31334:SF1">
    <property type="entry name" value="GUANINE NUCLEOTIDE EXCHANGE PROTEIN SMCR8"/>
    <property type="match status" value="1"/>
</dbReference>
<organism evidence="8 9">
    <name type="scientific">Caenorhabditis angaria</name>
    <dbReference type="NCBI Taxonomy" id="860376"/>
    <lineage>
        <taxon>Eukaryota</taxon>
        <taxon>Metazoa</taxon>
        <taxon>Ecdysozoa</taxon>
        <taxon>Nematoda</taxon>
        <taxon>Chromadorea</taxon>
        <taxon>Rhabditida</taxon>
        <taxon>Rhabditina</taxon>
        <taxon>Rhabditomorpha</taxon>
        <taxon>Rhabditoidea</taxon>
        <taxon>Rhabditidae</taxon>
        <taxon>Peloderinae</taxon>
        <taxon>Caenorhabditis</taxon>
    </lineage>
</organism>
<feature type="transmembrane region" description="Helical" evidence="6">
    <location>
        <begin position="430"/>
        <end position="452"/>
    </location>
</feature>
<evidence type="ECO:0000313" key="9">
    <source>
        <dbReference type="Proteomes" id="UP001152747"/>
    </source>
</evidence>
<dbReference type="InterPro" id="IPR037521">
    <property type="entry name" value="FLCN/SMCR8_DENN"/>
</dbReference>
<keyword evidence="6" id="KW-1133">Transmembrane helix</keyword>
<gene>
    <name evidence="8" type="ORF">CAMP_LOCUS8014</name>
</gene>
<protein>
    <recommendedName>
        <fullName evidence="7">UDENN FLCN/SMCR8-type domain-containing protein</fullName>
    </recommendedName>
</protein>
<accession>A0A9P1ILF0</accession>
<keyword evidence="6" id="KW-0812">Transmembrane</keyword>
<dbReference type="GO" id="GO:0005085">
    <property type="term" value="F:guanyl-nucleotide exchange factor activity"/>
    <property type="evidence" value="ECO:0007669"/>
    <property type="project" value="UniProtKB-KW"/>
</dbReference>
<evidence type="ECO:0000256" key="2">
    <source>
        <dbReference type="ARBA" id="ARBA00022490"/>
    </source>
</evidence>
<evidence type="ECO:0000259" key="7">
    <source>
        <dbReference type="PROSITE" id="PS51834"/>
    </source>
</evidence>
<evidence type="ECO:0000256" key="1">
    <source>
        <dbReference type="ARBA" id="ARBA00004496"/>
    </source>
</evidence>
<evidence type="ECO:0000256" key="3">
    <source>
        <dbReference type="ARBA" id="ARBA00022658"/>
    </source>
</evidence>
<evidence type="ECO:0000256" key="6">
    <source>
        <dbReference type="SAM" id="Phobius"/>
    </source>
</evidence>
<evidence type="ECO:0000256" key="5">
    <source>
        <dbReference type="ARBA" id="ARBA00038137"/>
    </source>
</evidence>
<proteinExistence type="inferred from homology"/>
<keyword evidence="2" id="KW-0963">Cytoplasm</keyword>
<name>A0A9P1ILF0_9PELO</name>
<sequence length="507" mass="57425">MPTRKMISFEDFLLRPSKVVDPFNRFVAKIEPFITMVEFCQVIGPRPLAVVSKKENNEITGVDINEMAIWLMSSDTVPGTIIVLENTQTGTYAMAYYFNLYDMRARAFQRSLCIAFLSSEKPNKESLQKFSTSMKRLISPVLICNRRLFIRHVTDIVKFSDSIDESTVQQYYSLNGEPQKVPDVGKFNVVFEQTRLLKSKFLTKKFQETAFDDDICCGHNIENMAEVEDIICSFRVPSVPLSPVETLTPCAYSSIVPKLRTILDLCVQKQSSEMIGNSLFCGAQPISRLSSSAGPSNAPDFLSDDLEGEETLKAVTGHLGDVLYPILCGDDMIVCGNEQRRNTVEDMLQKLHQITPKPNPRIENIQIKHDPNRIGNGLGGLECQRNETGKLARWRNILDMNRCVLKSFTYDGVLLTGLNKKRKFPSDRSLILFIVSYLTNICSLAYICRFLIKTYDGMDKIDPKILEDDEKILVNFLIGMDFEKFNSLKMSPSKNKEGPKSSRTINL</sequence>
<keyword evidence="9" id="KW-1185">Reference proteome</keyword>
<comment type="subcellular location">
    <subcellularLocation>
        <location evidence="1">Cytoplasm</location>
    </subcellularLocation>
</comment>
<comment type="caution">
    <text evidence="8">The sequence shown here is derived from an EMBL/GenBank/DDBJ whole genome shotgun (WGS) entry which is preliminary data.</text>
</comment>
<dbReference type="EMBL" id="CANHGI010000003">
    <property type="protein sequence ID" value="CAI5445377.1"/>
    <property type="molecule type" value="Genomic_DNA"/>
</dbReference>
<dbReference type="AlphaFoldDB" id="A0A9P1ILF0"/>
<dbReference type="PROSITE" id="PS51834">
    <property type="entry name" value="DENN_FLCN_SMCR8"/>
    <property type="match status" value="1"/>
</dbReference>
<dbReference type="Proteomes" id="UP001152747">
    <property type="component" value="Unassembled WGS sequence"/>
</dbReference>
<dbReference type="GO" id="GO:0032045">
    <property type="term" value="C:guanyl-nucleotide exchange factor complex"/>
    <property type="evidence" value="ECO:0007669"/>
    <property type="project" value="TreeGrafter"/>
</dbReference>
<dbReference type="OrthoDB" id="2289278at2759"/>